<reference evidence="1" key="2">
    <citation type="journal article" date="2015" name="Data Brief">
        <title>Shoot transcriptome of the giant reed, Arundo donax.</title>
        <authorList>
            <person name="Barrero R.A."/>
            <person name="Guerrero F.D."/>
            <person name="Moolhuijzen P."/>
            <person name="Goolsby J.A."/>
            <person name="Tidwell J."/>
            <person name="Bellgard S.E."/>
            <person name="Bellgard M.I."/>
        </authorList>
    </citation>
    <scope>NUCLEOTIDE SEQUENCE</scope>
    <source>
        <tissue evidence="1">Shoot tissue taken approximately 20 cm above the soil surface</tissue>
    </source>
</reference>
<sequence length="19" mass="2097">MKVDAITSTDKKMDLGQLC</sequence>
<accession>A0A0A9BS88</accession>
<protein>
    <submittedName>
        <fullName evidence="1">Uncharacterized protein</fullName>
    </submittedName>
</protein>
<evidence type="ECO:0000313" key="1">
    <source>
        <dbReference type="EMBL" id="JAD66161.1"/>
    </source>
</evidence>
<name>A0A0A9BS88_ARUDO</name>
<organism evidence="1">
    <name type="scientific">Arundo donax</name>
    <name type="common">Giant reed</name>
    <name type="synonym">Donax arundinaceus</name>
    <dbReference type="NCBI Taxonomy" id="35708"/>
    <lineage>
        <taxon>Eukaryota</taxon>
        <taxon>Viridiplantae</taxon>
        <taxon>Streptophyta</taxon>
        <taxon>Embryophyta</taxon>
        <taxon>Tracheophyta</taxon>
        <taxon>Spermatophyta</taxon>
        <taxon>Magnoliopsida</taxon>
        <taxon>Liliopsida</taxon>
        <taxon>Poales</taxon>
        <taxon>Poaceae</taxon>
        <taxon>PACMAD clade</taxon>
        <taxon>Arundinoideae</taxon>
        <taxon>Arundineae</taxon>
        <taxon>Arundo</taxon>
    </lineage>
</organism>
<dbReference type="EMBL" id="GBRH01231734">
    <property type="protein sequence ID" value="JAD66161.1"/>
    <property type="molecule type" value="Transcribed_RNA"/>
</dbReference>
<dbReference type="AlphaFoldDB" id="A0A0A9BS88"/>
<reference evidence="1" key="1">
    <citation type="submission" date="2014-09" db="EMBL/GenBank/DDBJ databases">
        <authorList>
            <person name="Magalhaes I.L.F."/>
            <person name="Oliveira U."/>
            <person name="Santos F.R."/>
            <person name="Vidigal T.H.D.A."/>
            <person name="Brescovit A.D."/>
            <person name="Santos A.J."/>
        </authorList>
    </citation>
    <scope>NUCLEOTIDE SEQUENCE</scope>
    <source>
        <tissue evidence="1">Shoot tissue taken approximately 20 cm above the soil surface</tissue>
    </source>
</reference>
<proteinExistence type="predicted"/>